<dbReference type="Proteomes" id="UP000320042">
    <property type="component" value="Unassembled WGS sequence"/>
</dbReference>
<accession>A0A563U1Q8</accession>
<gene>
    <name evidence="4" type="ORF">FPZ43_18285</name>
</gene>
<evidence type="ECO:0000313" key="5">
    <source>
        <dbReference type="Proteomes" id="UP000320042"/>
    </source>
</evidence>
<protein>
    <submittedName>
        <fullName evidence="4">BamA/TamA family outer membrane protein</fullName>
    </submittedName>
</protein>
<dbReference type="EMBL" id="VOEJ01000011">
    <property type="protein sequence ID" value="TWR24379.1"/>
    <property type="molecule type" value="Genomic_DNA"/>
</dbReference>
<comment type="subcellular location">
    <subcellularLocation>
        <location evidence="1">Membrane</location>
    </subcellularLocation>
</comment>
<evidence type="ECO:0000259" key="3">
    <source>
        <dbReference type="Pfam" id="PF01103"/>
    </source>
</evidence>
<proteinExistence type="predicted"/>
<comment type="caution">
    <text evidence="4">The sequence shown here is derived from an EMBL/GenBank/DDBJ whole genome shotgun (WGS) entry which is preliminary data.</text>
</comment>
<dbReference type="Pfam" id="PF01103">
    <property type="entry name" value="Omp85"/>
    <property type="match status" value="1"/>
</dbReference>
<feature type="domain" description="Bacterial surface antigen (D15)" evidence="3">
    <location>
        <begin position="610"/>
        <end position="824"/>
    </location>
</feature>
<name>A0A563U1Q8_9SPHI</name>
<dbReference type="GO" id="GO:0019867">
    <property type="term" value="C:outer membrane"/>
    <property type="evidence" value="ECO:0007669"/>
    <property type="project" value="InterPro"/>
</dbReference>
<evidence type="ECO:0000313" key="4">
    <source>
        <dbReference type="EMBL" id="TWR24379.1"/>
    </source>
</evidence>
<dbReference type="Gene3D" id="2.40.160.50">
    <property type="entry name" value="membrane protein fhac: a member of the omp85/tpsb transporter family"/>
    <property type="match status" value="1"/>
</dbReference>
<dbReference type="InterPro" id="IPR000184">
    <property type="entry name" value="Bac_surfAg_D15"/>
</dbReference>
<dbReference type="OrthoDB" id="333971at2"/>
<sequence>MFNKYFVIIILSTISILAVPEFLSAQTGNTIFPDSVTVSIRPRYDSAGSFHRWFFGRNYREEWAAPVKLPLIRISAFAGGLKPVKEGGGLQSTSLRLTDAGGQGWVIRSVEKKPDKILPEQLRQTFVLDWFDDAMSSQHPYGALVIPPLAEAAGVPHTNPVIGVVVNDPALGEYNKKFEHMVVLLEEREPEGKSENTVKMQSKVLADHDYRIDGKSFLKARMLDLLAGDWDRHEEQWRWVLSNSGKIKLYTGIPRDRDQVFHVQEGIGPSIASVSWINPLLDDFDGSIPRPKYSLAKTRFIQPYPDFQFSYEDWMRAAREFVKAENDTVLFNALKRLPPEIYGIRHAELYDKLKKRRDHIPGAMDSYYRFVNRIVDLRLSDKGERISVTDAGDGRMRVRVEAMNSKGTVTSELLNMIYDPQITREIRIYAQGGSDQVSIDIKYSPIRLRLIGQDGNKEYVIHESFNTVGIYSKPDSIRLTGKKTAYRAHLSADTSNTQFVQNNPYNVWMPLAMAAGNKDDGLLIGAGFRYTGQNGFRKLPYATMQQLVVTHSFATSAFRVNYHGEWVQVVGKTDFMMDAVVNAPNNTQNFFGRGNQTPLMKFPGYRTFYRTRYDTYRFEPALRWWFGKSTSLSAGPGFEFYHMNSAENAGRFIGLSPAATNSYDSTTTGRDKAHLGVSMLFKTDQRDQRLLPSRGFYFELNIRAYKGLNSYSRSFLQIRPELTWYQRLDHAGALIISDRAGGGITAGSPAFYQSLFLGGQGNLLGYLQNRFAGDHMAYNNFQARLRLFNVASYIMPGELGLIGFNDTGRVWVKGEDSEKWHNGAGGGIYFAPAGLTLVQVLAGHSSEGWYPYISLNLRL</sequence>
<evidence type="ECO:0000256" key="2">
    <source>
        <dbReference type="ARBA" id="ARBA00023136"/>
    </source>
</evidence>
<organism evidence="4 5">
    <name type="scientific">Mucilaginibacter pallidiroseus</name>
    <dbReference type="NCBI Taxonomy" id="2599295"/>
    <lineage>
        <taxon>Bacteria</taxon>
        <taxon>Pseudomonadati</taxon>
        <taxon>Bacteroidota</taxon>
        <taxon>Sphingobacteriia</taxon>
        <taxon>Sphingobacteriales</taxon>
        <taxon>Sphingobacteriaceae</taxon>
        <taxon>Mucilaginibacter</taxon>
    </lineage>
</organism>
<keyword evidence="5" id="KW-1185">Reference proteome</keyword>
<evidence type="ECO:0000256" key="1">
    <source>
        <dbReference type="ARBA" id="ARBA00004370"/>
    </source>
</evidence>
<dbReference type="AlphaFoldDB" id="A0A563U1Q8"/>
<keyword evidence="2" id="KW-0472">Membrane</keyword>
<reference evidence="4 5" key="1">
    <citation type="submission" date="2019-07" db="EMBL/GenBank/DDBJ databases">
        <authorList>
            <person name="Kim J."/>
        </authorList>
    </citation>
    <scope>NUCLEOTIDE SEQUENCE [LARGE SCALE GENOMIC DNA]</scope>
    <source>
        <strain evidence="5">dk17</strain>
    </source>
</reference>